<dbReference type="Proteomes" id="UP001217089">
    <property type="component" value="Unassembled WGS sequence"/>
</dbReference>
<comment type="caution">
    <text evidence="1">The sequence shown here is derived from an EMBL/GenBank/DDBJ whole genome shotgun (WGS) entry which is preliminary data.</text>
</comment>
<name>A0ABQ9FYT4_TEGGR</name>
<protein>
    <submittedName>
        <fullName evidence="1">Uncharacterized protein</fullName>
    </submittedName>
</protein>
<sequence>MTVLSFVTPLAFTPFSSKVDRISHVYWYAFSTCDSSVAVFLPDAVAIKAAFRGICDKKQAGLTCMTNSGVDAIALATSCINTTALANIVTEATSGSWQGYCSFYVTLIDCYMDGYTCDAEFETLYKDYSKALLPSKCRDYSTSLSAWIATYGAATTQMYSLTLITIVTATGMMASYFQ</sequence>
<dbReference type="EMBL" id="JARBDR010000015">
    <property type="protein sequence ID" value="KAJ8322403.1"/>
    <property type="molecule type" value="Genomic_DNA"/>
</dbReference>
<reference evidence="1 2" key="1">
    <citation type="submission" date="2022-12" db="EMBL/GenBank/DDBJ databases">
        <title>Chromosome-level genome of Tegillarca granosa.</title>
        <authorList>
            <person name="Kim J."/>
        </authorList>
    </citation>
    <scope>NUCLEOTIDE SEQUENCE [LARGE SCALE GENOMIC DNA]</scope>
    <source>
        <strain evidence="1">Teg-2019</strain>
        <tissue evidence="1">Adductor muscle</tissue>
    </source>
</reference>
<gene>
    <name evidence="1" type="ORF">KUTeg_000045</name>
</gene>
<proteinExistence type="predicted"/>
<evidence type="ECO:0000313" key="2">
    <source>
        <dbReference type="Proteomes" id="UP001217089"/>
    </source>
</evidence>
<evidence type="ECO:0000313" key="1">
    <source>
        <dbReference type="EMBL" id="KAJ8322403.1"/>
    </source>
</evidence>
<organism evidence="1 2">
    <name type="scientific">Tegillarca granosa</name>
    <name type="common">Malaysian cockle</name>
    <name type="synonym">Anadara granosa</name>
    <dbReference type="NCBI Taxonomy" id="220873"/>
    <lineage>
        <taxon>Eukaryota</taxon>
        <taxon>Metazoa</taxon>
        <taxon>Spiralia</taxon>
        <taxon>Lophotrochozoa</taxon>
        <taxon>Mollusca</taxon>
        <taxon>Bivalvia</taxon>
        <taxon>Autobranchia</taxon>
        <taxon>Pteriomorphia</taxon>
        <taxon>Arcoida</taxon>
        <taxon>Arcoidea</taxon>
        <taxon>Arcidae</taxon>
        <taxon>Tegillarca</taxon>
    </lineage>
</organism>
<accession>A0ABQ9FYT4</accession>
<keyword evidence="2" id="KW-1185">Reference proteome</keyword>